<feature type="domain" description="Acyl-CoA dehydrogenase/oxidase C-terminal" evidence="6">
    <location>
        <begin position="199"/>
        <end position="338"/>
    </location>
</feature>
<evidence type="ECO:0000259" key="7">
    <source>
        <dbReference type="Pfam" id="PF02771"/>
    </source>
</evidence>
<dbReference type="SUPFAM" id="SSF56645">
    <property type="entry name" value="Acyl-CoA dehydrogenase NM domain-like"/>
    <property type="match status" value="1"/>
</dbReference>
<dbReference type="InterPro" id="IPR037069">
    <property type="entry name" value="AcylCoA_DH/ox_N_sf"/>
</dbReference>
<protein>
    <recommendedName>
        <fullName evidence="9">Acyl-CoA dehydrogenase/oxidase C-terminal domain-containing protein</fullName>
    </recommendedName>
</protein>
<dbReference type="Pfam" id="PF00441">
    <property type="entry name" value="Acyl-CoA_dh_1"/>
    <property type="match status" value="1"/>
</dbReference>
<dbReference type="GO" id="GO:0050660">
    <property type="term" value="F:flavin adenine dinucleotide binding"/>
    <property type="evidence" value="ECO:0007669"/>
    <property type="project" value="InterPro"/>
</dbReference>
<dbReference type="SUPFAM" id="SSF47203">
    <property type="entry name" value="Acyl-CoA dehydrogenase C-terminal domain-like"/>
    <property type="match status" value="1"/>
</dbReference>
<proteinExistence type="inferred from homology"/>
<dbReference type="InterPro" id="IPR036250">
    <property type="entry name" value="AcylCo_DH-like_C"/>
</dbReference>
<gene>
    <name evidence="8" type="ORF">METZ01_LOCUS132694</name>
</gene>
<evidence type="ECO:0000256" key="5">
    <source>
        <dbReference type="ARBA" id="ARBA00023002"/>
    </source>
</evidence>
<dbReference type="CDD" id="cd00567">
    <property type="entry name" value="ACAD"/>
    <property type="match status" value="1"/>
</dbReference>
<dbReference type="InterPro" id="IPR013786">
    <property type="entry name" value="AcylCoA_DH/ox_N"/>
</dbReference>
<name>A0A381YSA3_9ZZZZ</name>
<keyword evidence="5" id="KW-0560">Oxidoreductase</keyword>
<dbReference type="InterPro" id="IPR009100">
    <property type="entry name" value="AcylCoA_DH/oxidase_NM_dom_sf"/>
</dbReference>
<evidence type="ECO:0000256" key="1">
    <source>
        <dbReference type="ARBA" id="ARBA00001974"/>
    </source>
</evidence>
<dbReference type="Gene3D" id="1.20.140.10">
    <property type="entry name" value="Butyryl-CoA Dehydrogenase, subunit A, domain 3"/>
    <property type="match status" value="1"/>
</dbReference>
<evidence type="ECO:0000256" key="4">
    <source>
        <dbReference type="ARBA" id="ARBA00022827"/>
    </source>
</evidence>
<keyword evidence="4" id="KW-0274">FAD</keyword>
<dbReference type="EMBL" id="UINC01018924">
    <property type="protein sequence ID" value="SVA79840.1"/>
    <property type="molecule type" value="Genomic_DNA"/>
</dbReference>
<evidence type="ECO:0000313" key="8">
    <source>
        <dbReference type="EMBL" id="SVA79840.1"/>
    </source>
</evidence>
<keyword evidence="3" id="KW-0285">Flavoprotein</keyword>
<comment type="cofactor">
    <cofactor evidence="1">
        <name>FAD</name>
        <dbReference type="ChEBI" id="CHEBI:57692"/>
    </cofactor>
</comment>
<accession>A0A381YSA3</accession>
<dbReference type="AlphaFoldDB" id="A0A381YSA3"/>
<dbReference type="Gene3D" id="1.10.540.10">
    <property type="entry name" value="Acyl-CoA dehydrogenase/oxidase, N-terminal domain"/>
    <property type="match status" value="1"/>
</dbReference>
<evidence type="ECO:0000256" key="3">
    <source>
        <dbReference type="ARBA" id="ARBA00022630"/>
    </source>
</evidence>
<dbReference type="PANTHER" id="PTHR43884:SF20">
    <property type="entry name" value="ACYL-COA DEHYDROGENASE FADE28"/>
    <property type="match status" value="1"/>
</dbReference>
<dbReference type="GO" id="GO:0003995">
    <property type="term" value="F:acyl-CoA dehydrogenase activity"/>
    <property type="evidence" value="ECO:0007669"/>
    <property type="project" value="TreeGrafter"/>
</dbReference>
<evidence type="ECO:0000259" key="6">
    <source>
        <dbReference type="Pfam" id="PF00441"/>
    </source>
</evidence>
<feature type="domain" description="Acyl-CoA dehydrogenase/oxidase N-terminal" evidence="7">
    <location>
        <begin position="6"/>
        <end position="84"/>
    </location>
</feature>
<evidence type="ECO:0008006" key="9">
    <source>
        <dbReference type="Google" id="ProtNLM"/>
    </source>
</evidence>
<dbReference type="PANTHER" id="PTHR43884">
    <property type="entry name" value="ACYL-COA DEHYDROGENASE"/>
    <property type="match status" value="1"/>
</dbReference>
<sequence length="351" mass="37002">MDFDLSDDQVALQDAARSLLDDRCDISRVRAAMEGDGFDRDLWGAMAEQGWPGILAGSTVGGLGLGVVEAAVLLEQTGGHLTPVPFLQQLLATAALADTPSLPGLVEGSHLGTAARRAVTRNGDGTVSGRPEPVLYGHVADVLVVPTGEDGGAEELVVVDLADIDRRAEPAMDLTRRLAWIDLDHAPATTVGGPDEVARLLDLGALFHSAELLGGAAAVLDLTVAYAREREQFGRPIGSFQAVKHRCADMLVDVEGMRSAVYHAAWTLGADDPDAPMAAATSKVWCSEAGLRVAESALQVHGGIGFTWEADVHLYLKRAQLDGTAFGNAGHHRTRLAAMARVRLAEGRSLL</sequence>
<dbReference type="InterPro" id="IPR009075">
    <property type="entry name" value="AcylCo_DH/oxidase_C"/>
</dbReference>
<organism evidence="8">
    <name type="scientific">marine metagenome</name>
    <dbReference type="NCBI Taxonomy" id="408172"/>
    <lineage>
        <taxon>unclassified sequences</taxon>
        <taxon>metagenomes</taxon>
        <taxon>ecological metagenomes</taxon>
    </lineage>
</organism>
<comment type="similarity">
    <text evidence="2">Belongs to the acyl-CoA dehydrogenase family.</text>
</comment>
<dbReference type="Pfam" id="PF02771">
    <property type="entry name" value="Acyl-CoA_dh_N"/>
    <property type="match status" value="1"/>
</dbReference>
<reference evidence="8" key="1">
    <citation type="submission" date="2018-05" db="EMBL/GenBank/DDBJ databases">
        <authorList>
            <person name="Lanie J.A."/>
            <person name="Ng W.-L."/>
            <person name="Kazmierczak K.M."/>
            <person name="Andrzejewski T.M."/>
            <person name="Davidsen T.M."/>
            <person name="Wayne K.J."/>
            <person name="Tettelin H."/>
            <person name="Glass J.I."/>
            <person name="Rusch D."/>
            <person name="Podicherti R."/>
            <person name="Tsui H.-C.T."/>
            <person name="Winkler M.E."/>
        </authorList>
    </citation>
    <scope>NUCLEOTIDE SEQUENCE</scope>
</reference>
<evidence type="ECO:0000256" key="2">
    <source>
        <dbReference type="ARBA" id="ARBA00009347"/>
    </source>
</evidence>